<organism evidence="3 5">
    <name type="scientific">Rotaria socialis</name>
    <dbReference type="NCBI Taxonomy" id="392032"/>
    <lineage>
        <taxon>Eukaryota</taxon>
        <taxon>Metazoa</taxon>
        <taxon>Spiralia</taxon>
        <taxon>Gnathifera</taxon>
        <taxon>Rotifera</taxon>
        <taxon>Eurotatoria</taxon>
        <taxon>Bdelloidea</taxon>
        <taxon>Philodinida</taxon>
        <taxon>Philodinidae</taxon>
        <taxon>Rotaria</taxon>
    </lineage>
</organism>
<protein>
    <recommendedName>
        <fullName evidence="2">Retrotransposon gag domain-containing protein</fullName>
    </recommendedName>
</protein>
<dbReference type="PANTHER" id="PTHR33194">
    <property type="entry name" value="ZINC KNUCKLE DOMAINCONTAINING PROTEIN"/>
    <property type="match status" value="1"/>
</dbReference>
<dbReference type="InterPro" id="IPR005162">
    <property type="entry name" value="Retrotrans_gag_dom"/>
</dbReference>
<evidence type="ECO:0000313" key="4">
    <source>
        <dbReference type="EMBL" id="CAF4650635.1"/>
    </source>
</evidence>
<comment type="caution">
    <text evidence="3">The sequence shown here is derived from an EMBL/GenBank/DDBJ whole genome shotgun (WGS) entry which is preliminary data.</text>
</comment>
<keyword evidence="1" id="KW-0732">Signal</keyword>
<dbReference type="Proteomes" id="UP000663869">
    <property type="component" value="Unassembled WGS sequence"/>
</dbReference>
<dbReference type="AlphaFoldDB" id="A0A818TJQ2"/>
<dbReference type="Pfam" id="PF03732">
    <property type="entry name" value="Retrotrans_gag"/>
    <property type="match status" value="1"/>
</dbReference>
<evidence type="ECO:0000259" key="2">
    <source>
        <dbReference type="Pfam" id="PF03732"/>
    </source>
</evidence>
<feature type="domain" description="Retrotransposon gag" evidence="2">
    <location>
        <begin position="55"/>
        <end position="119"/>
    </location>
</feature>
<feature type="signal peptide" evidence="1">
    <location>
        <begin position="1"/>
        <end position="20"/>
    </location>
</feature>
<evidence type="ECO:0000256" key="1">
    <source>
        <dbReference type="SAM" id="SignalP"/>
    </source>
</evidence>
<dbReference type="EMBL" id="CAJOBQ010005141">
    <property type="protein sequence ID" value="CAF4650635.1"/>
    <property type="molecule type" value="Genomic_DNA"/>
</dbReference>
<evidence type="ECO:0000313" key="5">
    <source>
        <dbReference type="Proteomes" id="UP000663869"/>
    </source>
</evidence>
<gene>
    <name evidence="3" type="ORF">FME351_LOCUS26686</name>
    <name evidence="4" type="ORF">TSG867_LOCUS30752</name>
</gene>
<accession>A0A818TJQ2</accession>
<dbReference type="EMBL" id="CAJNYU010003606">
    <property type="protein sequence ID" value="CAF3685675.1"/>
    <property type="molecule type" value="Genomic_DNA"/>
</dbReference>
<dbReference type="Proteomes" id="UP000663862">
    <property type="component" value="Unassembled WGS sequence"/>
</dbReference>
<name>A0A818TJQ2_9BILA</name>
<proteinExistence type="predicted"/>
<evidence type="ECO:0000313" key="3">
    <source>
        <dbReference type="EMBL" id="CAF3685675.1"/>
    </source>
</evidence>
<reference evidence="3" key="1">
    <citation type="submission" date="2021-02" db="EMBL/GenBank/DDBJ databases">
        <authorList>
            <person name="Nowell W R."/>
        </authorList>
    </citation>
    <scope>NUCLEOTIDE SEQUENCE</scope>
</reference>
<dbReference type="PANTHER" id="PTHR33194:SF4">
    <property type="entry name" value="CCHC-TYPE DOMAIN-CONTAINING PROTEIN"/>
    <property type="match status" value="1"/>
</dbReference>
<sequence>MIIHHLILTLVLQWLKKLLDHLLIFGGATEDVFDWLEKLEQRFKMASWSDEHKLKYISIHLQDDAHQWWIQASKRIPTWSEFVKEIKQAFEQLRWYKQSINQTITQYYDKIIELCTRIDPDVPDLLKLQYLIAGRNVHFLHIKRNDAELIVGVKNALLGDEYQHRLPLDMFNRHQFMCYCNKRVCR</sequence>
<feature type="chain" id="PRO_5035692719" description="Retrotransposon gag domain-containing protein" evidence="1">
    <location>
        <begin position="21"/>
        <end position="186"/>
    </location>
</feature>